<organism evidence="1">
    <name type="scientific">virus sp. ctML55</name>
    <dbReference type="NCBI Taxonomy" id="2827627"/>
    <lineage>
        <taxon>Viruses</taxon>
    </lineage>
</organism>
<sequence>MVPVSVLHQILSPLLSLRRACTIIRLVNLPLHLVENLG</sequence>
<protein>
    <submittedName>
        <fullName evidence="1">Uncharacterized protein</fullName>
    </submittedName>
</protein>
<proteinExistence type="predicted"/>
<dbReference type="EMBL" id="BK059105">
    <property type="protein sequence ID" value="DAE31097.1"/>
    <property type="molecule type" value="Genomic_DNA"/>
</dbReference>
<evidence type="ECO:0000313" key="1">
    <source>
        <dbReference type="EMBL" id="DAE31097.1"/>
    </source>
</evidence>
<reference evidence="1" key="1">
    <citation type="journal article" date="2021" name="Proc. Natl. Acad. Sci. U.S.A.">
        <title>A Catalog of Tens of Thousands of Viruses from Human Metagenomes Reveals Hidden Associations with Chronic Diseases.</title>
        <authorList>
            <person name="Tisza M.J."/>
            <person name="Buck C.B."/>
        </authorList>
    </citation>
    <scope>NUCLEOTIDE SEQUENCE</scope>
    <source>
        <strain evidence="1">CtML55</strain>
    </source>
</reference>
<accession>A0A8S5RJ21</accession>
<name>A0A8S5RJ21_9VIRU</name>